<evidence type="ECO:0000313" key="1">
    <source>
        <dbReference type="EMBL" id="GMH90170.1"/>
    </source>
</evidence>
<dbReference type="AlphaFoldDB" id="A0A9W7EU73"/>
<dbReference type="EMBL" id="BRXY01000368">
    <property type="protein sequence ID" value="GMH90170.1"/>
    <property type="molecule type" value="Genomic_DNA"/>
</dbReference>
<proteinExistence type="predicted"/>
<keyword evidence="2" id="KW-1185">Reference proteome</keyword>
<reference evidence="2" key="1">
    <citation type="journal article" date="2023" name="Commun. Biol.">
        <title>Genome analysis of Parmales, the sister group of diatoms, reveals the evolutionary specialization of diatoms from phago-mixotrophs to photoautotrophs.</title>
        <authorList>
            <person name="Ban H."/>
            <person name="Sato S."/>
            <person name="Yoshikawa S."/>
            <person name="Yamada K."/>
            <person name="Nakamura Y."/>
            <person name="Ichinomiya M."/>
            <person name="Sato N."/>
            <person name="Blanc-Mathieu R."/>
            <person name="Endo H."/>
            <person name="Kuwata A."/>
            <person name="Ogata H."/>
        </authorList>
    </citation>
    <scope>NUCLEOTIDE SEQUENCE [LARGE SCALE GENOMIC DNA]</scope>
    <source>
        <strain evidence="2">NIES 3701</strain>
    </source>
</reference>
<sequence>MPSPTGLMIQHLHEFLFAENMGLPAFKTDPPSAFFCRHSTAGVMDFLIKIGFLEAFIPQGSFEEGEGGVPRSDEEYEIWLEKHIYGGDEGGEFKLDRESIRALQRWMASENFWQEEINGISDDSFLVALNKLLEAKLEEGRSVGLKEGDLDGSGGIS</sequence>
<comment type="caution">
    <text evidence="1">The sequence shown here is derived from an EMBL/GenBank/DDBJ whole genome shotgun (WGS) entry which is preliminary data.</text>
</comment>
<gene>
    <name evidence="1" type="ORF">TrST_g12929</name>
</gene>
<evidence type="ECO:0000313" key="2">
    <source>
        <dbReference type="Proteomes" id="UP001165085"/>
    </source>
</evidence>
<organism evidence="1 2">
    <name type="scientific">Triparma strigata</name>
    <dbReference type="NCBI Taxonomy" id="1606541"/>
    <lineage>
        <taxon>Eukaryota</taxon>
        <taxon>Sar</taxon>
        <taxon>Stramenopiles</taxon>
        <taxon>Ochrophyta</taxon>
        <taxon>Bolidophyceae</taxon>
        <taxon>Parmales</taxon>
        <taxon>Triparmaceae</taxon>
        <taxon>Triparma</taxon>
    </lineage>
</organism>
<accession>A0A9W7EU73</accession>
<dbReference type="Proteomes" id="UP001165085">
    <property type="component" value="Unassembled WGS sequence"/>
</dbReference>
<name>A0A9W7EU73_9STRA</name>
<protein>
    <submittedName>
        <fullName evidence="1">Uncharacterized protein</fullName>
    </submittedName>
</protein>